<feature type="binding site" evidence="12">
    <location>
        <position position="313"/>
    </location>
    <ligand>
        <name>K(+)</name>
        <dbReference type="ChEBI" id="CHEBI:29103"/>
    </ligand>
</feature>
<feature type="binding site" evidence="12">
    <location>
        <position position="271"/>
    </location>
    <ligand>
        <name>K(+)</name>
        <dbReference type="ChEBI" id="CHEBI:29103"/>
    </ligand>
</feature>
<comment type="similarity">
    <text evidence="12">Belongs to the carbohydrate kinase PfkB family. Ribokinase subfamily.</text>
</comment>
<dbReference type="GO" id="GO:0019303">
    <property type="term" value="P:D-ribose catabolic process"/>
    <property type="evidence" value="ECO:0007669"/>
    <property type="project" value="UniProtKB-UniRule"/>
</dbReference>
<dbReference type="InterPro" id="IPR011877">
    <property type="entry name" value="Ribokinase"/>
</dbReference>
<dbReference type="GO" id="GO:0004747">
    <property type="term" value="F:ribokinase activity"/>
    <property type="evidence" value="ECO:0007669"/>
    <property type="project" value="UniProtKB-UniRule"/>
</dbReference>
<sequence>MSTPSIPSIAVIGSLNVDLVTRTPRIPAGGETLASKSFNIGFGGKGANQAVACARLSRTKVQAAQHAETDVAVQMVGAVGTDTFADDFLTSLKEDGLDVSLVEKVGGLNTGVAVILVEEDTGENRILISPGANEAIRPQGLLPKGAGVAVFQLEIPKDVVFATMAEAKKKGTIIILNPAPAIPLPKEVFHGLHHLIVNESEAAILSHRSPDQINPDADLSAIAGEFIDAGVGHVIITLGSHGVFFQTATKHQQRTVGTLIPAEPVPVVDTTAAGDTFVGAYAVSVARASHGPNPAKFDIASAVAFANRAASITVQRPGAQSAIPWLDEVSMVQ</sequence>
<evidence type="ECO:0000256" key="1">
    <source>
        <dbReference type="ARBA" id="ARBA00005380"/>
    </source>
</evidence>
<dbReference type="AlphaFoldDB" id="A0A6A6VW25"/>
<reference evidence="14" key="1">
    <citation type="journal article" date="2020" name="Stud. Mycol.">
        <title>101 Dothideomycetes genomes: a test case for predicting lifestyles and emergence of pathogens.</title>
        <authorList>
            <person name="Haridas S."/>
            <person name="Albert R."/>
            <person name="Binder M."/>
            <person name="Bloem J."/>
            <person name="Labutti K."/>
            <person name="Salamov A."/>
            <person name="Andreopoulos B."/>
            <person name="Baker S."/>
            <person name="Barry K."/>
            <person name="Bills G."/>
            <person name="Bluhm B."/>
            <person name="Cannon C."/>
            <person name="Castanera R."/>
            <person name="Culley D."/>
            <person name="Daum C."/>
            <person name="Ezra D."/>
            <person name="Gonzalez J."/>
            <person name="Henrissat B."/>
            <person name="Kuo A."/>
            <person name="Liang C."/>
            <person name="Lipzen A."/>
            <person name="Lutzoni F."/>
            <person name="Magnuson J."/>
            <person name="Mondo S."/>
            <person name="Nolan M."/>
            <person name="Ohm R."/>
            <person name="Pangilinan J."/>
            <person name="Park H.-J."/>
            <person name="Ramirez L."/>
            <person name="Alfaro M."/>
            <person name="Sun H."/>
            <person name="Tritt A."/>
            <person name="Yoshinaga Y."/>
            <person name="Zwiers L.-H."/>
            <person name="Turgeon B."/>
            <person name="Goodwin S."/>
            <person name="Spatafora J."/>
            <person name="Crous P."/>
            <person name="Grigoriev I."/>
        </authorList>
    </citation>
    <scope>NUCLEOTIDE SEQUENCE</scope>
    <source>
        <strain evidence="14">CBS 121739</strain>
    </source>
</reference>
<evidence type="ECO:0000256" key="2">
    <source>
        <dbReference type="ARBA" id="ARBA00012035"/>
    </source>
</evidence>
<comment type="subunit">
    <text evidence="12">Homodimer.</text>
</comment>
<evidence type="ECO:0000256" key="8">
    <source>
        <dbReference type="ARBA" id="ARBA00022840"/>
    </source>
</evidence>
<evidence type="ECO:0000259" key="13">
    <source>
        <dbReference type="Pfam" id="PF00294"/>
    </source>
</evidence>
<dbReference type="CDD" id="cd01174">
    <property type="entry name" value="ribokinase"/>
    <property type="match status" value="1"/>
</dbReference>
<dbReference type="SUPFAM" id="SSF53613">
    <property type="entry name" value="Ribokinase-like"/>
    <property type="match status" value="1"/>
</dbReference>
<keyword evidence="7 12" id="KW-0418">Kinase</keyword>
<evidence type="ECO:0000313" key="15">
    <source>
        <dbReference type="Proteomes" id="UP000799437"/>
    </source>
</evidence>
<gene>
    <name evidence="14" type="ORF">EJ05DRAFT_503831</name>
</gene>
<feature type="binding site" evidence="12">
    <location>
        <begin position="274"/>
        <end position="275"/>
    </location>
    <ligand>
        <name>ATP</name>
        <dbReference type="ChEBI" id="CHEBI:30616"/>
    </ligand>
</feature>
<keyword evidence="10 12" id="KW-0630">Potassium</keyword>
<feature type="domain" description="Carbohydrate kinase PfkB" evidence="13">
    <location>
        <begin position="8"/>
        <end position="325"/>
    </location>
</feature>
<dbReference type="EMBL" id="ML996579">
    <property type="protein sequence ID" value="KAF2754888.1"/>
    <property type="molecule type" value="Genomic_DNA"/>
</dbReference>
<dbReference type="GO" id="GO:0046872">
    <property type="term" value="F:metal ion binding"/>
    <property type="evidence" value="ECO:0007669"/>
    <property type="project" value="UniProtKB-KW"/>
</dbReference>
<dbReference type="GO" id="GO:0005524">
    <property type="term" value="F:ATP binding"/>
    <property type="evidence" value="ECO:0007669"/>
    <property type="project" value="UniProtKB-UniRule"/>
</dbReference>
<keyword evidence="12" id="KW-0963">Cytoplasm</keyword>
<comment type="subcellular location">
    <subcellularLocation>
        <location evidence="12">Cytoplasm</location>
    </subcellularLocation>
    <subcellularLocation>
        <location evidence="12">Nucleus</location>
    </subcellularLocation>
</comment>
<keyword evidence="11 12" id="KW-0119">Carbohydrate metabolism</keyword>
<feature type="binding site" evidence="12">
    <location>
        <begin position="44"/>
        <end position="48"/>
    </location>
    <ligand>
        <name>substrate</name>
    </ligand>
</feature>
<feature type="binding site" evidence="12">
    <location>
        <position position="154"/>
    </location>
    <ligand>
        <name>substrate</name>
    </ligand>
</feature>
<keyword evidence="12" id="KW-0539">Nucleus</keyword>
<proteinExistence type="inferred from homology"/>
<dbReference type="InterPro" id="IPR029056">
    <property type="entry name" value="Ribokinase-like"/>
</dbReference>
<dbReference type="GO" id="GO:0005737">
    <property type="term" value="C:cytoplasm"/>
    <property type="evidence" value="ECO:0007669"/>
    <property type="project" value="UniProtKB-SubCell"/>
</dbReference>
<dbReference type="InterPro" id="IPR002173">
    <property type="entry name" value="Carboh/pur_kinase_PfkB_CS"/>
</dbReference>
<evidence type="ECO:0000313" key="14">
    <source>
        <dbReference type="EMBL" id="KAF2754888.1"/>
    </source>
</evidence>
<feature type="binding site" evidence="12">
    <location>
        <position position="269"/>
    </location>
    <ligand>
        <name>K(+)</name>
        <dbReference type="ChEBI" id="CHEBI:29103"/>
    </ligand>
</feature>
<dbReference type="GO" id="GO:0005634">
    <property type="term" value="C:nucleus"/>
    <property type="evidence" value="ECO:0007669"/>
    <property type="project" value="UniProtKB-SubCell"/>
</dbReference>
<dbReference type="Pfam" id="PF00294">
    <property type="entry name" value="PfkB"/>
    <property type="match status" value="1"/>
</dbReference>
<feature type="binding site" evidence="12">
    <location>
        <begin position="16"/>
        <end position="18"/>
    </location>
    <ligand>
        <name>substrate</name>
    </ligand>
</feature>
<dbReference type="PANTHER" id="PTHR10584:SF166">
    <property type="entry name" value="RIBOKINASE"/>
    <property type="match status" value="1"/>
</dbReference>
<comment type="caution">
    <text evidence="12">Lacks conserved residue(s) required for the propagation of feature annotation.</text>
</comment>
<comment type="catalytic activity">
    <reaction evidence="12">
        <text>D-ribose + ATP = D-ribose 5-phosphate + ADP + H(+)</text>
        <dbReference type="Rhea" id="RHEA:13697"/>
        <dbReference type="ChEBI" id="CHEBI:15378"/>
        <dbReference type="ChEBI" id="CHEBI:30616"/>
        <dbReference type="ChEBI" id="CHEBI:47013"/>
        <dbReference type="ChEBI" id="CHEBI:78346"/>
        <dbReference type="ChEBI" id="CHEBI:456216"/>
        <dbReference type="EC" id="2.7.1.15"/>
    </reaction>
</comment>
<feature type="binding site" evidence="12">
    <location>
        <position position="198"/>
    </location>
    <ligand>
        <name>ATP</name>
        <dbReference type="ChEBI" id="CHEBI:30616"/>
    </ligand>
</feature>
<accession>A0A6A6VW25</accession>
<dbReference type="Proteomes" id="UP000799437">
    <property type="component" value="Unassembled WGS sequence"/>
</dbReference>
<keyword evidence="6 12" id="KW-0547">Nucleotide-binding</keyword>
<evidence type="ECO:0000256" key="11">
    <source>
        <dbReference type="ARBA" id="ARBA00023277"/>
    </source>
</evidence>
<dbReference type="InterPro" id="IPR002139">
    <property type="entry name" value="Ribo/fructo_kinase"/>
</dbReference>
<evidence type="ECO:0000256" key="3">
    <source>
        <dbReference type="ARBA" id="ARBA00016943"/>
    </source>
</evidence>
<comment type="activity regulation">
    <text evidence="12">Activated by a monovalent cation that binds near, but not in, the active site. The most likely occupant of the site in vivo is potassium. Ion binding induces a conformational change that may alter substrate affinity.</text>
</comment>
<evidence type="ECO:0000256" key="12">
    <source>
        <dbReference type="HAMAP-Rule" id="MF_03215"/>
    </source>
</evidence>
<evidence type="ECO:0000256" key="6">
    <source>
        <dbReference type="ARBA" id="ARBA00022741"/>
    </source>
</evidence>
<dbReference type="InterPro" id="IPR011611">
    <property type="entry name" value="PfkB_dom"/>
</dbReference>
<dbReference type="HAMAP" id="MF_01987">
    <property type="entry name" value="Ribokinase"/>
    <property type="match status" value="1"/>
</dbReference>
<dbReference type="RefSeq" id="XP_033597339.1">
    <property type="nucleotide sequence ID" value="XM_033747481.1"/>
</dbReference>
<comment type="pathway">
    <text evidence="12">Carbohydrate metabolism; D-ribose degradation; D-ribose 5-phosphate from beta-D-ribopyranose: step 2/2.</text>
</comment>
<keyword evidence="15" id="KW-1185">Reference proteome</keyword>
<dbReference type="Gene3D" id="3.40.1190.20">
    <property type="match status" value="1"/>
</dbReference>
<keyword evidence="9 12" id="KW-0460">Magnesium</keyword>
<evidence type="ECO:0000256" key="10">
    <source>
        <dbReference type="ARBA" id="ARBA00022958"/>
    </source>
</evidence>
<feature type="binding site" evidence="12">
    <location>
        <begin position="237"/>
        <end position="242"/>
    </location>
    <ligand>
        <name>ATP</name>
        <dbReference type="ChEBI" id="CHEBI:30616"/>
    </ligand>
</feature>
<feature type="binding site" evidence="12">
    <location>
        <position position="318"/>
    </location>
    <ligand>
        <name>K(+)</name>
        <dbReference type="ChEBI" id="CHEBI:29103"/>
    </ligand>
</feature>
<comment type="function">
    <text evidence="12">Catalyzes the phosphorylation of ribose at O-5 in a reaction requiring ATP and magnesium. The resulting D-ribose-5-phosphate can then be used either for sythesis of nucleotides, histidine, and tryptophan, or as a component of the pentose phosphate pathway.</text>
</comment>
<dbReference type="GeneID" id="54488535"/>
<evidence type="ECO:0000256" key="9">
    <source>
        <dbReference type="ARBA" id="ARBA00022842"/>
    </source>
</evidence>
<evidence type="ECO:0000256" key="4">
    <source>
        <dbReference type="ARBA" id="ARBA00022679"/>
    </source>
</evidence>
<keyword evidence="5 12" id="KW-0479">Metal-binding</keyword>
<dbReference type="PANTHER" id="PTHR10584">
    <property type="entry name" value="SUGAR KINASE"/>
    <property type="match status" value="1"/>
</dbReference>
<keyword evidence="8 12" id="KW-0067">ATP-binding</keyword>
<keyword evidence="4 12" id="KW-0808">Transferase</keyword>
<dbReference type="EC" id="2.7.1.15" evidence="2 12"/>
<evidence type="ECO:0000256" key="5">
    <source>
        <dbReference type="ARBA" id="ARBA00022723"/>
    </source>
</evidence>
<feature type="binding site" evidence="12">
    <location>
        <position position="275"/>
    </location>
    <ligand>
        <name>substrate</name>
    </ligand>
</feature>
<feature type="binding site" evidence="12">
    <location>
        <position position="316"/>
    </location>
    <ligand>
        <name>K(+)</name>
        <dbReference type="ChEBI" id="CHEBI:29103"/>
    </ligand>
</feature>
<comment type="similarity">
    <text evidence="1">Belongs to the carbohydrate kinase pfkB family.</text>
</comment>
<feature type="binding site" evidence="12">
    <location>
        <position position="307"/>
    </location>
    <ligand>
        <name>ATP</name>
        <dbReference type="ChEBI" id="CHEBI:30616"/>
    </ligand>
</feature>
<comment type="cofactor">
    <cofactor evidence="12">
        <name>Mg(2+)</name>
        <dbReference type="ChEBI" id="CHEBI:18420"/>
    </cofactor>
    <text evidence="12">Requires a divalent cation, most likely magnesium in vivo, as an electrophilic catalyst to aid phosphoryl group transfer. It is the chelate of the metal and the nucleotide that is the actual substrate.</text>
</comment>
<organism evidence="14 15">
    <name type="scientific">Pseudovirgaria hyperparasitica</name>
    <dbReference type="NCBI Taxonomy" id="470096"/>
    <lineage>
        <taxon>Eukaryota</taxon>
        <taxon>Fungi</taxon>
        <taxon>Dikarya</taxon>
        <taxon>Ascomycota</taxon>
        <taxon>Pezizomycotina</taxon>
        <taxon>Dothideomycetes</taxon>
        <taxon>Dothideomycetes incertae sedis</taxon>
        <taxon>Acrospermales</taxon>
        <taxon>Acrospermaceae</taxon>
        <taxon>Pseudovirgaria</taxon>
    </lineage>
</organism>
<name>A0A6A6VW25_9PEZI</name>
<evidence type="ECO:0000256" key="7">
    <source>
        <dbReference type="ARBA" id="ARBA00022777"/>
    </source>
</evidence>
<dbReference type="OrthoDB" id="415590at2759"/>
<dbReference type="PROSITE" id="PS00584">
    <property type="entry name" value="PFKB_KINASES_2"/>
    <property type="match status" value="1"/>
</dbReference>
<protein>
    <recommendedName>
        <fullName evidence="3 12">Ribokinase</fullName>
        <shortName evidence="12">RK</shortName>
        <ecNumber evidence="2 12">2.7.1.15</ecNumber>
    </recommendedName>
</protein>
<dbReference type="PRINTS" id="PR00990">
    <property type="entry name" value="RIBOKINASE"/>
</dbReference>
<dbReference type="UniPathway" id="UPA00916">
    <property type="reaction ID" value="UER00889"/>
</dbReference>
<feature type="active site" description="Proton acceptor" evidence="12">
    <location>
        <position position="275"/>
    </location>
</feature>